<sequence length="427" mass="47392">MTSCCKCRIREFSSSRFCFCPVELFCGGEGTFSQSAGESRHNSSIQEAPGRIYEEERNSGRQNLFSPQSSVAIKADLESEEYGTNIQQLKNSYQEQACAVQRSIVASELNTPSVLGRTEDLCFNVETLQNVNFSLRPSAETGPNLEFVQDEKYNSLHNAQQIESESNLQKLAGKVQDTNVTQELKPASTLNGITSAEDHQIDSNSWEGISTSEKPEREEKCDIEAMPKTVQGDESNELVDTVSQKCQSNLHTQSVGGPCSSIMGNSMCIAKRPRLSQDSNCSDSGLQEEHEQAEAILHDGEERAKTYKNKQSDCGVEEVKNCQASEELVHLNVQITELVSDITDLKDDLSSDERSLWEGGVAEETAVNKKISDQECLDGEEDLYRDEAEIEKEKNQRLISESQPAVSKDAASSLWPRFMLLSEVKVL</sequence>
<evidence type="ECO:0000313" key="3">
    <source>
        <dbReference type="Proteomes" id="UP000287033"/>
    </source>
</evidence>
<proteinExistence type="predicted"/>
<keyword evidence="3" id="KW-1185">Reference proteome</keyword>
<organism evidence="2 3">
    <name type="scientific">Chiloscyllium punctatum</name>
    <name type="common">Brownbanded bambooshark</name>
    <name type="synonym">Hemiscyllium punctatum</name>
    <dbReference type="NCBI Taxonomy" id="137246"/>
    <lineage>
        <taxon>Eukaryota</taxon>
        <taxon>Metazoa</taxon>
        <taxon>Chordata</taxon>
        <taxon>Craniata</taxon>
        <taxon>Vertebrata</taxon>
        <taxon>Chondrichthyes</taxon>
        <taxon>Elasmobranchii</taxon>
        <taxon>Galeomorphii</taxon>
        <taxon>Galeoidea</taxon>
        <taxon>Orectolobiformes</taxon>
        <taxon>Hemiscylliidae</taxon>
        <taxon>Chiloscyllium</taxon>
    </lineage>
</organism>
<dbReference type="EMBL" id="BEZZ01000087">
    <property type="protein sequence ID" value="GCC25472.1"/>
    <property type="molecule type" value="Genomic_DNA"/>
</dbReference>
<evidence type="ECO:0000256" key="1">
    <source>
        <dbReference type="SAM" id="MobiDB-lite"/>
    </source>
</evidence>
<dbReference type="STRING" id="137246.A0A401S501"/>
<name>A0A401S501_CHIPU</name>
<accession>A0A401S501</accession>
<protein>
    <submittedName>
        <fullName evidence="2">Uncharacterized protein</fullName>
    </submittedName>
</protein>
<dbReference type="AlphaFoldDB" id="A0A401S501"/>
<dbReference type="OrthoDB" id="6288034at2759"/>
<gene>
    <name evidence="2" type="ORF">chiPu_0003882</name>
</gene>
<dbReference type="Proteomes" id="UP000287033">
    <property type="component" value="Unassembled WGS sequence"/>
</dbReference>
<reference evidence="2 3" key="1">
    <citation type="journal article" date="2018" name="Nat. Ecol. Evol.">
        <title>Shark genomes provide insights into elasmobranch evolution and the origin of vertebrates.</title>
        <authorList>
            <person name="Hara Y"/>
            <person name="Yamaguchi K"/>
            <person name="Onimaru K"/>
            <person name="Kadota M"/>
            <person name="Koyanagi M"/>
            <person name="Keeley SD"/>
            <person name="Tatsumi K"/>
            <person name="Tanaka K"/>
            <person name="Motone F"/>
            <person name="Kageyama Y"/>
            <person name="Nozu R"/>
            <person name="Adachi N"/>
            <person name="Nishimura O"/>
            <person name="Nakagawa R"/>
            <person name="Tanegashima C"/>
            <person name="Kiyatake I"/>
            <person name="Matsumoto R"/>
            <person name="Murakumo K"/>
            <person name="Nishida K"/>
            <person name="Terakita A"/>
            <person name="Kuratani S"/>
            <person name="Sato K"/>
            <person name="Hyodo S Kuraku.S."/>
        </authorList>
    </citation>
    <scope>NUCLEOTIDE SEQUENCE [LARGE SCALE GENOMIC DNA]</scope>
</reference>
<comment type="caution">
    <text evidence="2">The sequence shown here is derived from an EMBL/GenBank/DDBJ whole genome shotgun (WGS) entry which is preliminary data.</text>
</comment>
<feature type="compositionally biased region" description="Polar residues" evidence="1">
    <location>
        <begin position="202"/>
        <end position="212"/>
    </location>
</feature>
<feature type="region of interest" description="Disordered" evidence="1">
    <location>
        <begin position="200"/>
        <end position="220"/>
    </location>
</feature>
<evidence type="ECO:0000313" key="2">
    <source>
        <dbReference type="EMBL" id="GCC25472.1"/>
    </source>
</evidence>